<evidence type="ECO:0000256" key="1">
    <source>
        <dbReference type="SAM" id="MobiDB-lite"/>
    </source>
</evidence>
<proteinExistence type="predicted"/>
<keyword evidence="2" id="KW-0378">Hydrolase</keyword>
<dbReference type="EC" id="3.5.1.4" evidence="2"/>
<gene>
    <name evidence="2" type="ORF">AVDCRST_MAG32-1292</name>
</gene>
<protein>
    <submittedName>
        <fullName evidence="2">Amidase amiC</fullName>
        <ecNumber evidence="2">3.5.1.4</ecNumber>
    </submittedName>
</protein>
<feature type="compositionally biased region" description="Basic and acidic residues" evidence="1">
    <location>
        <begin position="412"/>
        <end position="439"/>
    </location>
</feature>
<feature type="non-terminal residue" evidence="2">
    <location>
        <position position="1"/>
    </location>
</feature>
<feature type="non-terminal residue" evidence="2">
    <location>
        <position position="467"/>
    </location>
</feature>
<dbReference type="EMBL" id="CADCUM010000062">
    <property type="protein sequence ID" value="CAA9377019.1"/>
    <property type="molecule type" value="Genomic_DNA"/>
</dbReference>
<feature type="compositionally biased region" description="Basic residues" evidence="1">
    <location>
        <begin position="149"/>
        <end position="178"/>
    </location>
</feature>
<reference evidence="2" key="1">
    <citation type="submission" date="2020-02" db="EMBL/GenBank/DDBJ databases">
        <authorList>
            <person name="Meier V. D."/>
        </authorList>
    </citation>
    <scope>NUCLEOTIDE SEQUENCE</scope>
    <source>
        <strain evidence="2">AVDCRST_MAG32</strain>
    </source>
</reference>
<name>A0A6J4N3S3_9ACTN</name>
<feature type="region of interest" description="Disordered" evidence="1">
    <location>
        <begin position="1"/>
        <end position="467"/>
    </location>
</feature>
<evidence type="ECO:0000313" key="2">
    <source>
        <dbReference type="EMBL" id="CAA9377019.1"/>
    </source>
</evidence>
<feature type="compositionally biased region" description="Low complexity" evidence="1">
    <location>
        <begin position="271"/>
        <end position="281"/>
    </location>
</feature>
<dbReference type="AlphaFoldDB" id="A0A6J4N3S3"/>
<dbReference type="GO" id="GO:0004040">
    <property type="term" value="F:amidase activity"/>
    <property type="evidence" value="ECO:0007669"/>
    <property type="project" value="UniProtKB-EC"/>
</dbReference>
<organism evidence="2">
    <name type="scientific">uncultured Nocardioides sp</name>
    <dbReference type="NCBI Taxonomy" id="198441"/>
    <lineage>
        <taxon>Bacteria</taxon>
        <taxon>Bacillati</taxon>
        <taxon>Actinomycetota</taxon>
        <taxon>Actinomycetes</taxon>
        <taxon>Propionibacteriales</taxon>
        <taxon>Nocardioidaceae</taxon>
        <taxon>Nocardioides</taxon>
        <taxon>environmental samples</taxon>
    </lineage>
</organism>
<sequence>DAAARLHRRRPRRPRRDGDRRRPPFRRALGARGGRGSHRPHRGGRRGAGGCRPRVLRPGARRGEEAAGRLVRRSAHVPQGQRRRRRHAHPPRVGRVRGGARGRRRRLRPDVPRHRAAPPRQDPALGVRLLRRGRPRPAGPGAQPVEHRPLRRRLLGRVRRPGGRRRRTHRPRQRRRRLDPHPGVGQRPRGAQAHAGTPGTGPDHARDARPDRLRRRAHPQRPRHRRVLPGGGEGLAQPTPRPGRRRHPPGPRPAAGRRGDQGDRPGGQPGGAQADAAHRGPPGVPGPPRGGGRAAGAAVVPRPLRPLLVDARPGDHAPGAQGPRADVGPHQARQPHPGARPPRRSLAAPAAALDRRPPGVAAYRGPPPRDVRRHAVADAGDRDPSRRRAATRPRIRGDPRAAHGLGGLHPARQRDGRAVDLAAARDHRERPPAGHDAGRRSGPGGPAAAARARARGGGGMASDPGRL</sequence>
<feature type="compositionally biased region" description="Basic residues" evidence="1">
    <location>
        <begin position="1"/>
        <end position="15"/>
    </location>
</feature>
<feature type="compositionally biased region" description="Basic residues" evidence="1">
    <location>
        <begin position="212"/>
        <end position="227"/>
    </location>
</feature>
<feature type="compositionally biased region" description="Basic residues" evidence="1">
    <location>
        <begin position="70"/>
        <end position="107"/>
    </location>
</feature>
<accession>A0A6J4N3S3</accession>
<feature type="compositionally biased region" description="Basic residues" evidence="1">
    <location>
        <begin position="35"/>
        <end position="45"/>
    </location>
</feature>
<feature type="compositionally biased region" description="Basic and acidic residues" evidence="1">
    <location>
        <begin position="367"/>
        <end position="386"/>
    </location>
</feature>